<dbReference type="EMBL" id="JARKIF010000016">
    <property type="protein sequence ID" value="KAJ7620955.1"/>
    <property type="molecule type" value="Genomic_DNA"/>
</dbReference>
<reference evidence="2" key="1">
    <citation type="submission" date="2023-03" db="EMBL/GenBank/DDBJ databases">
        <title>Massive genome expansion in bonnet fungi (Mycena s.s.) driven by repeated elements and novel gene families across ecological guilds.</title>
        <authorList>
            <consortium name="Lawrence Berkeley National Laboratory"/>
            <person name="Harder C.B."/>
            <person name="Miyauchi S."/>
            <person name="Viragh M."/>
            <person name="Kuo A."/>
            <person name="Thoen E."/>
            <person name="Andreopoulos B."/>
            <person name="Lu D."/>
            <person name="Skrede I."/>
            <person name="Drula E."/>
            <person name="Henrissat B."/>
            <person name="Morin E."/>
            <person name="Kohler A."/>
            <person name="Barry K."/>
            <person name="LaButti K."/>
            <person name="Morin E."/>
            <person name="Salamov A."/>
            <person name="Lipzen A."/>
            <person name="Mereny Z."/>
            <person name="Hegedus B."/>
            <person name="Baldrian P."/>
            <person name="Stursova M."/>
            <person name="Weitz H."/>
            <person name="Taylor A."/>
            <person name="Grigoriev I.V."/>
            <person name="Nagy L.G."/>
            <person name="Martin F."/>
            <person name="Kauserud H."/>
        </authorList>
    </citation>
    <scope>NUCLEOTIDE SEQUENCE</scope>
    <source>
        <strain evidence="2">9284</strain>
    </source>
</reference>
<dbReference type="InterPro" id="IPR032710">
    <property type="entry name" value="NTF2-like_dom_sf"/>
</dbReference>
<name>A0AAD7FFA9_9AGAR</name>
<dbReference type="Pfam" id="PF12680">
    <property type="entry name" value="SnoaL_2"/>
    <property type="match status" value="1"/>
</dbReference>
<dbReference type="Gene3D" id="3.10.450.50">
    <property type="match status" value="1"/>
</dbReference>
<organism evidence="2 3">
    <name type="scientific">Roridomyces roridus</name>
    <dbReference type="NCBI Taxonomy" id="1738132"/>
    <lineage>
        <taxon>Eukaryota</taxon>
        <taxon>Fungi</taxon>
        <taxon>Dikarya</taxon>
        <taxon>Basidiomycota</taxon>
        <taxon>Agaricomycotina</taxon>
        <taxon>Agaricomycetes</taxon>
        <taxon>Agaricomycetidae</taxon>
        <taxon>Agaricales</taxon>
        <taxon>Marasmiineae</taxon>
        <taxon>Mycenaceae</taxon>
        <taxon>Roridomyces</taxon>
    </lineage>
</organism>
<feature type="domain" description="SnoaL-like" evidence="1">
    <location>
        <begin position="14"/>
        <end position="121"/>
    </location>
</feature>
<dbReference type="InterPro" id="IPR037401">
    <property type="entry name" value="SnoaL-like"/>
</dbReference>
<protein>
    <recommendedName>
        <fullName evidence="1">SnoaL-like domain-containing protein</fullName>
    </recommendedName>
</protein>
<evidence type="ECO:0000313" key="3">
    <source>
        <dbReference type="Proteomes" id="UP001221142"/>
    </source>
</evidence>
<dbReference type="AlphaFoldDB" id="A0AAD7FFA9"/>
<evidence type="ECO:0000313" key="2">
    <source>
        <dbReference type="EMBL" id="KAJ7620955.1"/>
    </source>
</evidence>
<dbReference type="SUPFAM" id="SSF54427">
    <property type="entry name" value="NTF2-like"/>
    <property type="match status" value="1"/>
</dbReference>
<accession>A0AAD7FFA9</accession>
<dbReference type="Proteomes" id="UP001221142">
    <property type="component" value="Unassembled WGS sequence"/>
</dbReference>
<gene>
    <name evidence="2" type="ORF">FB45DRAFT_1032228</name>
</gene>
<sequence length="142" mass="15983">MSSPDPKQLQVAHAVLDHLNVLDYTALAEFLAPDFKHRYLPSTIHAADGKVERGKDEWLEVVKYNSSQLFEKVTYGPPLDVIHGASSVVFHLTSVGMSKSGKQYKNEYMVTFHFEGDKIVKLNEFVDSSYSIAYFAALRAEL</sequence>
<proteinExistence type="predicted"/>
<comment type="caution">
    <text evidence="2">The sequence shown here is derived from an EMBL/GenBank/DDBJ whole genome shotgun (WGS) entry which is preliminary data.</text>
</comment>
<evidence type="ECO:0000259" key="1">
    <source>
        <dbReference type="Pfam" id="PF12680"/>
    </source>
</evidence>
<keyword evidence="3" id="KW-1185">Reference proteome</keyword>